<comment type="caution">
    <text evidence="2">The sequence shown here is derived from an EMBL/GenBank/DDBJ whole genome shotgun (WGS) entry which is preliminary data.</text>
</comment>
<organism evidence="2 3">
    <name type="scientific">Ensete ventricosum</name>
    <name type="common">Abyssinian banana</name>
    <name type="synonym">Musa ensete</name>
    <dbReference type="NCBI Taxonomy" id="4639"/>
    <lineage>
        <taxon>Eukaryota</taxon>
        <taxon>Viridiplantae</taxon>
        <taxon>Streptophyta</taxon>
        <taxon>Embryophyta</taxon>
        <taxon>Tracheophyta</taxon>
        <taxon>Spermatophyta</taxon>
        <taxon>Magnoliopsida</taxon>
        <taxon>Liliopsida</taxon>
        <taxon>Zingiberales</taxon>
        <taxon>Musaceae</taxon>
        <taxon>Ensete</taxon>
    </lineage>
</organism>
<dbReference type="AlphaFoldDB" id="A0A427AQZ6"/>
<dbReference type="EMBL" id="AMZH03001629">
    <property type="protein sequence ID" value="RRT78613.1"/>
    <property type="molecule type" value="Genomic_DNA"/>
</dbReference>
<reference evidence="2 3" key="1">
    <citation type="journal article" date="2014" name="Agronomy (Basel)">
        <title>A Draft Genome Sequence for Ensete ventricosum, the Drought-Tolerant Tree Against Hunger.</title>
        <authorList>
            <person name="Harrison J."/>
            <person name="Moore K.A."/>
            <person name="Paszkiewicz K."/>
            <person name="Jones T."/>
            <person name="Grant M."/>
            <person name="Ambacheew D."/>
            <person name="Muzemil S."/>
            <person name="Studholme D.J."/>
        </authorList>
    </citation>
    <scope>NUCLEOTIDE SEQUENCE [LARGE SCALE GENOMIC DNA]</scope>
</reference>
<protein>
    <submittedName>
        <fullName evidence="2">Uncharacterized protein</fullName>
    </submittedName>
</protein>
<accession>A0A427AQZ6</accession>
<evidence type="ECO:0000313" key="2">
    <source>
        <dbReference type="EMBL" id="RRT78613.1"/>
    </source>
</evidence>
<name>A0A427AQZ6_ENSVE</name>
<gene>
    <name evidence="2" type="ORF">B296_00021753</name>
</gene>
<sequence>MRVVVCLSIGEGELLREHKGVKADGRKGQGSDNKSKGAQLPKTKRRLEWRCKATNSSDMDLAVLWGVIDPLLSWRESVGRERGRGGGEYKDKL</sequence>
<proteinExistence type="predicted"/>
<feature type="compositionally biased region" description="Basic and acidic residues" evidence="1">
    <location>
        <begin position="18"/>
        <end position="35"/>
    </location>
</feature>
<feature type="region of interest" description="Disordered" evidence="1">
    <location>
        <begin position="18"/>
        <end position="46"/>
    </location>
</feature>
<evidence type="ECO:0000256" key="1">
    <source>
        <dbReference type="SAM" id="MobiDB-lite"/>
    </source>
</evidence>
<evidence type="ECO:0000313" key="3">
    <source>
        <dbReference type="Proteomes" id="UP000287651"/>
    </source>
</evidence>
<dbReference type="Proteomes" id="UP000287651">
    <property type="component" value="Unassembled WGS sequence"/>
</dbReference>